<protein>
    <submittedName>
        <fullName evidence="2">Uncharacterized protein</fullName>
    </submittedName>
</protein>
<evidence type="ECO:0000256" key="1">
    <source>
        <dbReference type="SAM" id="MobiDB-lite"/>
    </source>
</evidence>
<sequence length="317" mass="34557">MSLDSREILALPTLELLRVVHEGFVSAAPAESTRVISNPRLRPRTQLPLLYAADGSLHLGRATTAAYGHCRRRFPGGGCRSSSRKDVPGHSDSPSTSPFSEPDVSSLGTMRRRWHKVDSDVGQFSKLVERRQEAEAVRHTAIVSDEFERKRQWLVDALAAQLDLERVDTPQFAARRELPSTYTAPHDAQALREARAPGGFIGQVLELKARKERSERSFGGSGSGRVTVLAGKAGSHGRVSTHPSKGATSIRGTPQMSKTPPRVRKVAEVVRSTTMPQLKRESGPPELSLNESPNGDDLSNLIASKSAFRLSMRATLA</sequence>
<accession>A0AB34JAD1</accession>
<comment type="caution">
    <text evidence="2">The sequence shown here is derived from an EMBL/GenBank/DDBJ whole genome shotgun (WGS) entry which is preliminary data.</text>
</comment>
<evidence type="ECO:0000313" key="3">
    <source>
        <dbReference type="Proteomes" id="UP001515480"/>
    </source>
</evidence>
<dbReference type="EMBL" id="JBGBPQ010000011">
    <property type="protein sequence ID" value="KAL1515400.1"/>
    <property type="molecule type" value="Genomic_DNA"/>
</dbReference>
<reference evidence="2 3" key="1">
    <citation type="journal article" date="2024" name="Science">
        <title>Giant polyketide synthase enzymes in the biosynthesis of giant marine polyether toxins.</title>
        <authorList>
            <person name="Fallon T.R."/>
            <person name="Shende V.V."/>
            <person name="Wierzbicki I.H."/>
            <person name="Pendleton A.L."/>
            <person name="Watervoot N.F."/>
            <person name="Auber R.P."/>
            <person name="Gonzalez D.J."/>
            <person name="Wisecaver J.H."/>
            <person name="Moore B.S."/>
        </authorList>
    </citation>
    <scope>NUCLEOTIDE SEQUENCE [LARGE SCALE GENOMIC DNA]</scope>
    <source>
        <strain evidence="2 3">12B1</strain>
    </source>
</reference>
<evidence type="ECO:0000313" key="2">
    <source>
        <dbReference type="EMBL" id="KAL1515400.1"/>
    </source>
</evidence>
<dbReference type="AlphaFoldDB" id="A0AB34JAD1"/>
<feature type="compositionally biased region" description="Polar residues" evidence="1">
    <location>
        <begin position="241"/>
        <end position="258"/>
    </location>
</feature>
<gene>
    <name evidence="2" type="ORF">AB1Y20_002028</name>
</gene>
<feature type="region of interest" description="Disordered" evidence="1">
    <location>
        <begin position="76"/>
        <end position="111"/>
    </location>
</feature>
<feature type="region of interest" description="Disordered" evidence="1">
    <location>
        <begin position="232"/>
        <end position="299"/>
    </location>
</feature>
<proteinExistence type="predicted"/>
<keyword evidence="3" id="KW-1185">Reference proteome</keyword>
<name>A0AB34JAD1_PRYPA</name>
<organism evidence="2 3">
    <name type="scientific">Prymnesium parvum</name>
    <name type="common">Toxic golden alga</name>
    <dbReference type="NCBI Taxonomy" id="97485"/>
    <lineage>
        <taxon>Eukaryota</taxon>
        <taxon>Haptista</taxon>
        <taxon>Haptophyta</taxon>
        <taxon>Prymnesiophyceae</taxon>
        <taxon>Prymnesiales</taxon>
        <taxon>Prymnesiaceae</taxon>
        <taxon>Prymnesium</taxon>
    </lineage>
</organism>
<dbReference type="Proteomes" id="UP001515480">
    <property type="component" value="Unassembled WGS sequence"/>
</dbReference>